<dbReference type="Pfam" id="PF10576">
    <property type="entry name" value="EndIII_4Fe-2S"/>
    <property type="match status" value="1"/>
</dbReference>
<accession>A0ABP4XFS1</accession>
<keyword evidence="12" id="KW-1185">Reference proteome</keyword>
<protein>
    <submittedName>
        <fullName evidence="11">A/G-specific adenine glycosylase</fullName>
    </submittedName>
</protein>
<evidence type="ECO:0000256" key="3">
    <source>
        <dbReference type="ARBA" id="ARBA00022723"/>
    </source>
</evidence>
<dbReference type="CDD" id="cd00056">
    <property type="entry name" value="ENDO3c"/>
    <property type="match status" value="1"/>
</dbReference>
<dbReference type="Proteomes" id="UP001499938">
    <property type="component" value="Unassembled WGS sequence"/>
</dbReference>
<dbReference type="SUPFAM" id="SSF48150">
    <property type="entry name" value="DNA-glycosylase"/>
    <property type="match status" value="1"/>
</dbReference>
<evidence type="ECO:0000259" key="10">
    <source>
        <dbReference type="SMART" id="SM00478"/>
    </source>
</evidence>
<dbReference type="Pfam" id="PF00730">
    <property type="entry name" value="HhH-GPD"/>
    <property type="match status" value="1"/>
</dbReference>
<reference evidence="12" key="1">
    <citation type="journal article" date="2019" name="Int. J. Syst. Evol. Microbiol.">
        <title>The Global Catalogue of Microorganisms (GCM) 10K type strain sequencing project: providing services to taxonomists for standard genome sequencing and annotation.</title>
        <authorList>
            <consortium name="The Broad Institute Genomics Platform"/>
            <consortium name="The Broad Institute Genome Sequencing Center for Infectious Disease"/>
            <person name="Wu L."/>
            <person name="Ma J."/>
        </authorList>
    </citation>
    <scope>NUCLEOTIDE SEQUENCE [LARGE SCALE GENOMIC DNA]</scope>
    <source>
        <strain evidence="12">JCM 15592</strain>
    </source>
</reference>
<comment type="caution">
    <text evidence="11">The sequence shown here is derived from an EMBL/GenBank/DDBJ whole genome shotgun (WGS) entry which is preliminary data.</text>
</comment>
<keyword evidence="7" id="KW-0411">Iron-sulfur</keyword>
<evidence type="ECO:0000256" key="9">
    <source>
        <dbReference type="ARBA" id="ARBA00023295"/>
    </source>
</evidence>
<keyword evidence="3" id="KW-0479">Metal-binding</keyword>
<comment type="cofactor">
    <cofactor evidence="1">
        <name>[4Fe-4S] cluster</name>
        <dbReference type="ChEBI" id="CHEBI:49883"/>
    </cofactor>
</comment>
<comment type="similarity">
    <text evidence="2">Belongs to the Nth/MutY family.</text>
</comment>
<organism evidence="11 12">
    <name type="scientific">Nostocoides veronense</name>
    <dbReference type="NCBI Taxonomy" id="330836"/>
    <lineage>
        <taxon>Bacteria</taxon>
        <taxon>Bacillati</taxon>
        <taxon>Actinomycetota</taxon>
        <taxon>Actinomycetes</taxon>
        <taxon>Micrococcales</taxon>
        <taxon>Intrasporangiaceae</taxon>
        <taxon>Nostocoides</taxon>
    </lineage>
</organism>
<keyword evidence="5" id="KW-0378">Hydrolase</keyword>
<dbReference type="PANTHER" id="PTHR42944">
    <property type="entry name" value="ADENINE DNA GLYCOSYLASE"/>
    <property type="match status" value="1"/>
</dbReference>
<dbReference type="InterPro" id="IPR003265">
    <property type="entry name" value="HhH-GPD_domain"/>
</dbReference>
<keyword evidence="8" id="KW-0234">DNA repair</keyword>
<name>A0ABP4XFS1_9MICO</name>
<dbReference type="SMART" id="SM00525">
    <property type="entry name" value="FES"/>
    <property type="match status" value="1"/>
</dbReference>
<evidence type="ECO:0000256" key="2">
    <source>
        <dbReference type="ARBA" id="ARBA00008343"/>
    </source>
</evidence>
<keyword evidence="4" id="KW-0227">DNA damage</keyword>
<keyword evidence="6" id="KW-0408">Iron</keyword>
<feature type="domain" description="HhH-GPD" evidence="10">
    <location>
        <begin position="43"/>
        <end position="195"/>
    </location>
</feature>
<sequence>MSEAAFREAVHDAVLRWYAVAGRDLPWRHRDATPWGVLVSEVMAQQTPIARIIGPWQAWLARWPTPAALASASPADVILAWDRLGYPRRALGLHRAAKAMVEGHDGQVPSDPADLRALPGVGEYTTAAVSSFAFGNPLVVIDTNVRRVLTRIALGREQAAPSLTAAERALAQEWLPAEPDRANAWNVAAMELGALICTARAPRCEDCPVRDRCRWVAAGRPAYDGPVRKGQGYEGTDRQLRGRILALARAATAPLAPEVLEGLGEPERVARLAEQLCAEGLLVHSRAGYDLPR</sequence>
<dbReference type="SMART" id="SM00478">
    <property type="entry name" value="ENDO3c"/>
    <property type="match status" value="1"/>
</dbReference>
<proteinExistence type="inferred from homology"/>
<keyword evidence="9" id="KW-0326">Glycosidase</keyword>
<gene>
    <name evidence="11" type="ORF">GCM10009811_02690</name>
</gene>
<evidence type="ECO:0000256" key="7">
    <source>
        <dbReference type="ARBA" id="ARBA00023014"/>
    </source>
</evidence>
<evidence type="ECO:0000313" key="12">
    <source>
        <dbReference type="Proteomes" id="UP001499938"/>
    </source>
</evidence>
<evidence type="ECO:0000256" key="8">
    <source>
        <dbReference type="ARBA" id="ARBA00023204"/>
    </source>
</evidence>
<evidence type="ECO:0000256" key="1">
    <source>
        <dbReference type="ARBA" id="ARBA00001966"/>
    </source>
</evidence>
<dbReference type="EMBL" id="BAAAPO010000006">
    <property type="protein sequence ID" value="GAA1780830.1"/>
    <property type="molecule type" value="Genomic_DNA"/>
</dbReference>
<evidence type="ECO:0000256" key="5">
    <source>
        <dbReference type="ARBA" id="ARBA00022801"/>
    </source>
</evidence>
<dbReference type="Gene3D" id="1.10.340.30">
    <property type="entry name" value="Hypothetical protein, domain 2"/>
    <property type="match status" value="1"/>
</dbReference>
<evidence type="ECO:0000256" key="6">
    <source>
        <dbReference type="ARBA" id="ARBA00023004"/>
    </source>
</evidence>
<dbReference type="Gene3D" id="1.10.1670.10">
    <property type="entry name" value="Helix-hairpin-Helix base-excision DNA repair enzymes (C-terminal)"/>
    <property type="match status" value="1"/>
</dbReference>
<dbReference type="InterPro" id="IPR023170">
    <property type="entry name" value="HhH_base_excis_C"/>
</dbReference>
<dbReference type="InterPro" id="IPR044298">
    <property type="entry name" value="MIG/MutY"/>
</dbReference>
<dbReference type="PANTHER" id="PTHR42944:SF1">
    <property type="entry name" value="ADENINE DNA GLYCOSYLASE"/>
    <property type="match status" value="1"/>
</dbReference>
<dbReference type="InterPro" id="IPR003651">
    <property type="entry name" value="Endonuclease3_FeS-loop_motif"/>
</dbReference>
<dbReference type="InterPro" id="IPR011257">
    <property type="entry name" value="DNA_glycosylase"/>
</dbReference>
<evidence type="ECO:0000313" key="11">
    <source>
        <dbReference type="EMBL" id="GAA1780830.1"/>
    </source>
</evidence>
<evidence type="ECO:0000256" key="4">
    <source>
        <dbReference type="ARBA" id="ARBA00022763"/>
    </source>
</evidence>
<dbReference type="RefSeq" id="WP_344080155.1">
    <property type="nucleotide sequence ID" value="NZ_BAAAPO010000006.1"/>
</dbReference>